<name>A0AAY5K749_ESOLU</name>
<comment type="similarity">
    <text evidence="1">Belongs to the peptidase M1 family.</text>
</comment>
<dbReference type="Gene3D" id="2.60.40.1910">
    <property type="match status" value="1"/>
</dbReference>
<dbReference type="InterPro" id="IPR024571">
    <property type="entry name" value="ERAP1-like_C_dom"/>
</dbReference>
<dbReference type="Gene3D" id="1.25.50.20">
    <property type="match status" value="1"/>
</dbReference>
<evidence type="ECO:0000256" key="1">
    <source>
        <dbReference type="ARBA" id="ARBA00010136"/>
    </source>
</evidence>
<dbReference type="GO" id="GO:0005615">
    <property type="term" value="C:extracellular space"/>
    <property type="evidence" value="ECO:0007669"/>
    <property type="project" value="TreeGrafter"/>
</dbReference>
<dbReference type="GO" id="GO:0008270">
    <property type="term" value="F:zinc ion binding"/>
    <property type="evidence" value="ECO:0007669"/>
    <property type="project" value="TreeGrafter"/>
</dbReference>
<feature type="domain" description="ERAP1-like C-terminal" evidence="2">
    <location>
        <begin position="59"/>
        <end position="389"/>
    </location>
</feature>
<dbReference type="InterPro" id="IPR050344">
    <property type="entry name" value="Peptidase_M1_aminopeptidases"/>
</dbReference>
<keyword evidence="4" id="KW-1185">Reference proteome</keyword>
<dbReference type="GO" id="GO:0070006">
    <property type="term" value="F:metalloaminopeptidase activity"/>
    <property type="evidence" value="ECO:0007669"/>
    <property type="project" value="TreeGrafter"/>
</dbReference>
<proteinExistence type="inferred from homology"/>
<dbReference type="Proteomes" id="UP000265140">
    <property type="component" value="Chromosome 17"/>
</dbReference>
<dbReference type="GO" id="GO:0006508">
    <property type="term" value="P:proteolysis"/>
    <property type="evidence" value="ECO:0007669"/>
    <property type="project" value="TreeGrafter"/>
</dbReference>
<dbReference type="FunFam" id="1.25.50.20:FF:000003">
    <property type="entry name" value="Leucyl-cystinyl aminopeptidase"/>
    <property type="match status" value="1"/>
</dbReference>
<dbReference type="AlphaFoldDB" id="A0AAY5K749"/>
<dbReference type="GeneTree" id="ENSGT00940000156946"/>
<organism evidence="3 4">
    <name type="scientific">Esox lucius</name>
    <name type="common">Northern pike</name>
    <dbReference type="NCBI Taxonomy" id="8010"/>
    <lineage>
        <taxon>Eukaryota</taxon>
        <taxon>Metazoa</taxon>
        <taxon>Chordata</taxon>
        <taxon>Craniata</taxon>
        <taxon>Vertebrata</taxon>
        <taxon>Euteleostomi</taxon>
        <taxon>Actinopterygii</taxon>
        <taxon>Neopterygii</taxon>
        <taxon>Teleostei</taxon>
        <taxon>Protacanthopterygii</taxon>
        <taxon>Esociformes</taxon>
        <taxon>Esocidae</taxon>
        <taxon>Esox</taxon>
    </lineage>
</organism>
<dbReference type="Pfam" id="PF11838">
    <property type="entry name" value="ERAP1_C"/>
    <property type="match status" value="1"/>
</dbReference>
<sequence>MKSFSKARALHFDIVCPLVRAQTLWQIPLTFYTSSVSSVAFHLMKSKEEVLALSEEVSWIKANVNSQGFYRVNYDGDTLRALVTELQAGEEGAQGGAAGFRFSPADRAGLMDDTFHLARQGWVPYGDAFTLSMYMHREEEYLPITVFINHISKMIVQFSFNQQACISRLLREHLWRVLGRQARSERWEEGGSLPAQSRRVRLLDLALRGGLWPEAEQEALRLFHFWMAKDGQHPLPMSLRGLIFRVGVWRGGYAEWIFLLQQYRLSQSGKDQVTMLAALCRTTNHTNILWLLNASLQNHIIKTQDFKVVVDQLAFRPKTNEMLWRFIQQHWDQLVSKFPLGSLYLSDIVTATTSHFNSTQKYDEVYEFFVTQRSLGHLSFVQQSLEMIKLNMRWLQANTKAIQSWLQQTYPVTYSAYPLCKKEVTYRFKWGTTIRFRA</sequence>
<dbReference type="GO" id="GO:0005737">
    <property type="term" value="C:cytoplasm"/>
    <property type="evidence" value="ECO:0007669"/>
    <property type="project" value="TreeGrafter"/>
</dbReference>
<dbReference type="GO" id="GO:0042277">
    <property type="term" value="F:peptide binding"/>
    <property type="evidence" value="ECO:0007669"/>
    <property type="project" value="TreeGrafter"/>
</dbReference>
<dbReference type="Ensembl" id="ENSELUT00000111875.1">
    <property type="protein sequence ID" value="ENSELUP00000082137.1"/>
    <property type="gene ID" value="ENSELUG00000040150.1"/>
</dbReference>
<accession>A0AAY5K749</accession>
<dbReference type="GO" id="GO:0043171">
    <property type="term" value="P:peptide catabolic process"/>
    <property type="evidence" value="ECO:0007669"/>
    <property type="project" value="TreeGrafter"/>
</dbReference>
<dbReference type="GO" id="GO:0016020">
    <property type="term" value="C:membrane"/>
    <property type="evidence" value="ECO:0007669"/>
    <property type="project" value="TreeGrafter"/>
</dbReference>
<protein>
    <recommendedName>
        <fullName evidence="2">ERAP1-like C-terminal domain-containing protein</fullName>
    </recommendedName>
</protein>
<reference evidence="3" key="3">
    <citation type="submission" date="2025-09" db="UniProtKB">
        <authorList>
            <consortium name="Ensembl"/>
        </authorList>
    </citation>
    <scope>IDENTIFICATION</scope>
</reference>
<evidence type="ECO:0000313" key="4">
    <source>
        <dbReference type="Proteomes" id="UP000265140"/>
    </source>
</evidence>
<reference evidence="3 4" key="1">
    <citation type="submission" date="2020-02" db="EMBL/GenBank/DDBJ databases">
        <title>Esox lucius (northern pike) genome, fEsoLuc1, primary haplotype.</title>
        <authorList>
            <person name="Myers G."/>
            <person name="Karagic N."/>
            <person name="Meyer A."/>
            <person name="Pippel M."/>
            <person name="Reichard M."/>
            <person name="Winkler S."/>
            <person name="Tracey A."/>
            <person name="Sims Y."/>
            <person name="Howe K."/>
            <person name="Rhie A."/>
            <person name="Formenti G."/>
            <person name="Durbin R."/>
            <person name="Fedrigo O."/>
            <person name="Jarvis E.D."/>
        </authorList>
    </citation>
    <scope>NUCLEOTIDE SEQUENCE [LARGE SCALE GENOMIC DNA]</scope>
</reference>
<dbReference type="PANTHER" id="PTHR11533:SF156">
    <property type="entry name" value="ENDOPLASMIC RETICULUM AMINOPEPTIDASE 1"/>
    <property type="match status" value="1"/>
</dbReference>
<evidence type="ECO:0000259" key="2">
    <source>
        <dbReference type="Pfam" id="PF11838"/>
    </source>
</evidence>
<reference evidence="3" key="2">
    <citation type="submission" date="2025-08" db="UniProtKB">
        <authorList>
            <consortium name="Ensembl"/>
        </authorList>
    </citation>
    <scope>IDENTIFICATION</scope>
</reference>
<dbReference type="PANTHER" id="PTHR11533">
    <property type="entry name" value="PROTEASE M1 ZINC METALLOPROTEASE"/>
    <property type="match status" value="1"/>
</dbReference>
<evidence type="ECO:0000313" key="3">
    <source>
        <dbReference type="Ensembl" id="ENSELUP00000082137.1"/>
    </source>
</evidence>